<dbReference type="Pfam" id="PF10135">
    <property type="entry name" value="Rod-binding"/>
    <property type="match status" value="1"/>
</dbReference>
<organism evidence="3 4">
    <name type="scientific">Parasphingorhabdus cellanae</name>
    <dbReference type="NCBI Taxonomy" id="2806553"/>
    <lineage>
        <taxon>Bacteria</taxon>
        <taxon>Pseudomonadati</taxon>
        <taxon>Pseudomonadota</taxon>
        <taxon>Alphaproteobacteria</taxon>
        <taxon>Sphingomonadales</taxon>
        <taxon>Sphingomonadaceae</taxon>
        <taxon>Parasphingorhabdus</taxon>
    </lineage>
</organism>
<evidence type="ECO:0000313" key="3">
    <source>
        <dbReference type="EMBL" id="QTD55433.1"/>
    </source>
</evidence>
<proteinExistence type="predicted"/>
<evidence type="ECO:0000259" key="2">
    <source>
        <dbReference type="Pfam" id="PF10135"/>
    </source>
</evidence>
<feature type="region of interest" description="Disordered" evidence="1">
    <location>
        <begin position="1"/>
        <end position="27"/>
    </location>
</feature>
<dbReference type="EMBL" id="CP071794">
    <property type="protein sequence ID" value="QTD55433.1"/>
    <property type="molecule type" value="Genomic_DNA"/>
</dbReference>
<sequence length="103" mass="10924">MNITHNTGGIAPQSLANPVSDAANGSKTPLETMAADFEAIFVRQMLSTMRASSLGEGLFDGQGTEEFRDMQDSMLAKDMADKGVFGVAELLSRHVQNSSGGEE</sequence>
<name>A0ABX7T1I6_9SPHN</name>
<accession>A0ABX7T1I6</accession>
<gene>
    <name evidence="3" type="ORF">J4G78_14660</name>
</gene>
<evidence type="ECO:0000256" key="1">
    <source>
        <dbReference type="SAM" id="MobiDB-lite"/>
    </source>
</evidence>
<reference evidence="3 4" key="1">
    <citation type="submission" date="2021-03" db="EMBL/GenBank/DDBJ databases">
        <title>Complete genome of Parasphingorhabdus_sp.JHSY0214.</title>
        <authorList>
            <person name="Yoo J.H."/>
            <person name="Bae J.W."/>
        </authorList>
    </citation>
    <scope>NUCLEOTIDE SEQUENCE [LARGE SCALE GENOMIC DNA]</scope>
    <source>
        <strain evidence="3 4">JHSY0214</strain>
    </source>
</reference>
<dbReference type="InterPro" id="IPR019301">
    <property type="entry name" value="Flagellar_prot_FlgJ_N"/>
</dbReference>
<feature type="domain" description="Flagellar protein FlgJ N-terminal" evidence="2">
    <location>
        <begin position="48"/>
        <end position="92"/>
    </location>
</feature>
<evidence type="ECO:0000313" key="4">
    <source>
        <dbReference type="Proteomes" id="UP000663923"/>
    </source>
</evidence>
<protein>
    <submittedName>
        <fullName evidence="3">Rod-binding protein</fullName>
    </submittedName>
</protein>
<dbReference type="RefSeq" id="WP_207987266.1">
    <property type="nucleotide sequence ID" value="NZ_CP071794.1"/>
</dbReference>
<keyword evidence="4" id="KW-1185">Reference proteome</keyword>
<dbReference type="Proteomes" id="UP000663923">
    <property type="component" value="Chromosome"/>
</dbReference>